<organism evidence="3 4">
    <name type="scientific">Gossypium hirsutum</name>
    <name type="common">Upland cotton</name>
    <name type="synonym">Gossypium mexicanum</name>
    <dbReference type="NCBI Taxonomy" id="3635"/>
    <lineage>
        <taxon>Eukaryota</taxon>
        <taxon>Viridiplantae</taxon>
        <taxon>Streptophyta</taxon>
        <taxon>Embryophyta</taxon>
        <taxon>Tracheophyta</taxon>
        <taxon>Spermatophyta</taxon>
        <taxon>Magnoliopsida</taxon>
        <taxon>eudicotyledons</taxon>
        <taxon>Gunneridae</taxon>
        <taxon>Pentapetalae</taxon>
        <taxon>rosids</taxon>
        <taxon>malvids</taxon>
        <taxon>Malvales</taxon>
        <taxon>Malvaceae</taxon>
        <taxon>Malvoideae</taxon>
        <taxon>Gossypium</taxon>
    </lineage>
</organism>
<proteinExistence type="predicted"/>
<dbReference type="InterPro" id="IPR041588">
    <property type="entry name" value="Integrase_H2C2"/>
</dbReference>
<evidence type="ECO:0000259" key="2">
    <source>
        <dbReference type="Pfam" id="PF24626"/>
    </source>
</evidence>
<dbReference type="PANTHER" id="PTHR45835:SF99">
    <property type="entry name" value="CHROMO DOMAIN-CONTAINING PROTEIN-RELATED"/>
    <property type="match status" value="1"/>
</dbReference>
<protein>
    <recommendedName>
        <fullName evidence="5">DNA/RNA polymerases superfamily protein</fullName>
    </recommendedName>
</protein>
<feature type="domain" description="Tf2-1-like SH3-like" evidence="2">
    <location>
        <begin position="263"/>
        <end position="316"/>
    </location>
</feature>
<dbReference type="Pfam" id="PF24626">
    <property type="entry name" value="SH3_Tf2-1"/>
    <property type="match status" value="1"/>
</dbReference>
<gene>
    <name evidence="4" type="primary">LOC121228054</name>
</gene>
<keyword evidence="3" id="KW-1185">Reference proteome</keyword>
<reference evidence="4" key="2">
    <citation type="submission" date="2025-08" db="UniProtKB">
        <authorList>
            <consortium name="RefSeq"/>
        </authorList>
    </citation>
    <scope>IDENTIFICATION</scope>
</reference>
<dbReference type="InterPro" id="IPR056924">
    <property type="entry name" value="SH3_Tf2-1"/>
</dbReference>
<dbReference type="Gene3D" id="1.10.340.70">
    <property type="match status" value="1"/>
</dbReference>
<dbReference type="PANTHER" id="PTHR45835">
    <property type="entry name" value="YALI0A06105P"/>
    <property type="match status" value="1"/>
</dbReference>
<evidence type="ECO:0000313" key="4">
    <source>
        <dbReference type="RefSeq" id="XP_040967116.1"/>
    </source>
</evidence>
<dbReference type="SUPFAM" id="SSF53098">
    <property type="entry name" value="Ribonuclease H-like"/>
    <property type="match status" value="1"/>
</dbReference>
<evidence type="ECO:0008006" key="5">
    <source>
        <dbReference type="Google" id="ProtNLM"/>
    </source>
</evidence>
<name>A0ABM3BJ83_GOSHI</name>
<feature type="domain" description="Integrase zinc-binding" evidence="1">
    <location>
        <begin position="87"/>
        <end position="144"/>
    </location>
</feature>
<dbReference type="InterPro" id="IPR012337">
    <property type="entry name" value="RNaseH-like_sf"/>
</dbReference>
<dbReference type="GeneID" id="121228054"/>
<dbReference type="Gene3D" id="3.30.420.10">
    <property type="entry name" value="Ribonuclease H-like superfamily/Ribonuclease H"/>
    <property type="match status" value="1"/>
</dbReference>
<accession>A0ABM3BJ83</accession>
<dbReference type="InterPro" id="IPR036397">
    <property type="entry name" value="RNaseH_sf"/>
</dbReference>
<dbReference type="RefSeq" id="XP_040967116.1">
    <property type="nucleotide sequence ID" value="XM_041111182.1"/>
</dbReference>
<dbReference type="Pfam" id="PF17921">
    <property type="entry name" value="Integrase_H2C2"/>
    <property type="match status" value="1"/>
</dbReference>
<sequence length="336" mass="39053">MVAGALSRRVKSYLRAMLARLSLLDGGSLLGELQVKPVWVEEIKSKQLVEETLGARFRQVENGETSDFGINSEGLLCFCGRMCIPKDEDLRQSILQEAHSSLYAMHPDRKKMYQNLRELYWWPRLKREVMEFVSKCLFCQKVKAEHQFPLGLLQPVKIPLWKLNFNTTFHPKTDGQSERVIQVLEDMLRGCVIEFRGSWEDYLLLVEFAYNNSYQVSIGMALYEALYRRWCRTPTCWTELGERRVLGPELVANIEGKVSPWKKVLRLGRKGKLSPWFIGPYRVVRRIGPVAYQLELPSEQSQIHDVFHVSMLRRYRSDPSHVVSVEDIEVRPGLTF</sequence>
<reference evidence="3" key="1">
    <citation type="journal article" date="2020" name="Nat. Genet.">
        <title>Genomic diversifications of five Gossypium allopolyploid species and their impact on cotton improvement.</title>
        <authorList>
            <person name="Chen Z.J."/>
            <person name="Sreedasyam A."/>
            <person name="Ando A."/>
            <person name="Song Q."/>
            <person name="De Santiago L.M."/>
            <person name="Hulse-Kemp A.M."/>
            <person name="Ding M."/>
            <person name="Ye W."/>
            <person name="Kirkbride R.C."/>
            <person name="Jenkins J."/>
            <person name="Plott C."/>
            <person name="Lovell J."/>
            <person name="Lin Y.M."/>
            <person name="Vaughn R."/>
            <person name="Liu B."/>
            <person name="Simpson S."/>
            <person name="Scheffler B.E."/>
            <person name="Wen L."/>
            <person name="Saski C.A."/>
            <person name="Grover C.E."/>
            <person name="Hu G."/>
            <person name="Conover J.L."/>
            <person name="Carlson J.W."/>
            <person name="Shu S."/>
            <person name="Boston L.B."/>
            <person name="Williams M."/>
            <person name="Peterson D.G."/>
            <person name="McGee K."/>
            <person name="Jones D.C."/>
            <person name="Wendel J.F."/>
            <person name="Stelly D.M."/>
            <person name="Grimwood J."/>
            <person name="Schmutz J."/>
        </authorList>
    </citation>
    <scope>NUCLEOTIDE SEQUENCE [LARGE SCALE GENOMIC DNA]</scope>
    <source>
        <strain evidence="3">cv. TM-1</strain>
    </source>
</reference>
<dbReference type="Proteomes" id="UP000818029">
    <property type="component" value="Chromosome A04"/>
</dbReference>
<evidence type="ECO:0000259" key="1">
    <source>
        <dbReference type="Pfam" id="PF17921"/>
    </source>
</evidence>
<evidence type="ECO:0000313" key="3">
    <source>
        <dbReference type="Proteomes" id="UP000818029"/>
    </source>
</evidence>